<organism evidence="1 2">
    <name type="scientific">Adineta steineri</name>
    <dbReference type="NCBI Taxonomy" id="433720"/>
    <lineage>
        <taxon>Eukaryota</taxon>
        <taxon>Metazoa</taxon>
        <taxon>Spiralia</taxon>
        <taxon>Gnathifera</taxon>
        <taxon>Rotifera</taxon>
        <taxon>Eurotatoria</taxon>
        <taxon>Bdelloidea</taxon>
        <taxon>Adinetida</taxon>
        <taxon>Adinetidae</taxon>
        <taxon>Adineta</taxon>
    </lineage>
</organism>
<comment type="caution">
    <text evidence="1">The sequence shown here is derived from an EMBL/GenBank/DDBJ whole genome shotgun (WGS) entry which is preliminary data.</text>
</comment>
<evidence type="ECO:0000313" key="1">
    <source>
        <dbReference type="EMBL" id="CAF4119856.1"/>
    </source>
</evidence>
<dbReference type="Proteomes" id="UP000663844">
    <property type="component" value="Unassembled WGS sequence"/>
</dbReference>
<protein>
    <submittedName>
        <fullName evidence="1">Uncharacterized protein</fullName>
    </submittedName>
</protein>
<gene>
    <name evidence="1" type="ORF">OXD698_LOCUS36417</name>
</gene>
<sequence>MDTYGFLYSSTFDPSFPDQNLMLYNDNAAAPNYQFVLIATLQAMKQYILVVTTYWAVNTGAFSIIEIGPASIGFSLDVSSTIKSQYSSALSIYSSVFTRYQSLSPTSYYFYQSIQINAVKTGIYTIASNSTMDTYGYLYNGTLNPSFPDQNLMLSNDNAAPNSQFMLIITLQAMKKYTLVVTTYKAITTGTFSIIALGPGSINFSTIDSSMIQSNYLSALTTYSPTFIRPNRLFGTIFYYQAIEISGSISGLYTISSVSTIDTYGYLYNNSFNSSVPSRNLLSSDDESGGNSQFMLIIYLQAMAKNVLVITTYTAQIKGIFSIIGRGPSLISFTRLNTSTNASKIDSFYSSNLTTTSPLFCHKGTCPKSTYFYQSIQLNVSTTGSYTILSSSSINTYGYIYNSTFNSSSPTFNKFASDDDSGGSSQFMFTVTLQVMWKYILVVTTSGINVTGSFSLVTSGPGPVSYIIQ</sequence>
<accession>A0A819WAX1</accession>
<dbReference type="AlphaFoldDB" id="A0A819WAX1"/>
<reference evidence="1" key="1">
    <citation type="submission" date="2021-02" db="EMBL/GenBank/DDBJ databases">
        <authorList>
            <person name="Nowell W R."/>
        </authorList>
    </citation>
    <scope>NUCLEOTIDE SEQUENCE</scope>
</reference>
<proteinExistence type="predicted"/>
<evidence type="ECO:0000313" key="2">
    <source>
        <dbReference type="Proteomes" id="UP000663844"/>
    </source>
</evidence>
<name>A0A819WAX1_9BILA</name>
<dbReference type="EMBL" id="CAJOAZ010005990">
    <property type="protein sequence ID" value="CAF4119856.1"/>
    <property type="molecule type" value="Genomic_DNA"/>
</dbReference>